<gene>
    <name evidence="6" type="primary">dhpF</name>
</gene>
<protein>
    <submittedName>
        <fullName evidence="6">Phosphonopyruvate decarboxylase</fullName>
    </submittedName>
</protein>
<dbReference type="InterPro" id="IPR051818">
    <property type="entry name" value="TPP_dependent_decarboxylase"/>
</dbReference>
<dbReference type="AlphaFoldDB" id="D7PC18"/>
<evidence type="ECO:0000259" key="4">
    <source>
        <dbReference type="Pfam" id="PF02775"/>
    </source>
</evidence>
<dbReference type="PANTHER" id="PTHR42818:SF1">
    <property type="entry name" value="SULFOPYRUVATE DECARBOXYLASE"/>
    <property type="match status" value="1"/>
</dbReference>
<dbReference type="CDD" id="cd07035">
    <property type="entry name" value="TPP_PYR_POX_like"/>
    <property type="match status" value="1"/>
</dbReference>
<dbReference type="BioCyc" id="MetaCyc:MONOMER-16100"/>
<organism evidence="6">
    <name type="scientific">Streptomyces luridus</name>
    <dbReference type="NCBI Taxonomy" id="67320"/>
    <lineage>
        <taxon>Bacteria</taxon>
        <taxon>Bacillati</taxon>
        <taxon>Actinomycetota</taxon>
        <taxon>Actinomycetes</taxon>
        <taxon>Kitasatosporales</taxon>
        <taxon>Streptomycetaceae</taxon>
        <taxon>Streptomyces</taxon>
    </lineage>
</organism>
<dbReference type="Pfam" id="PF02775">
    <property type="entry name" value="TPP_enzyme_C"/>
    <property type="match status" value="1"/>
</dbReference>
<evidence type="ECO:0000256" key="2">
    <source>
        <dbReference type="ARBA" id="ARBA00023052"/>
    </source>
</evidence>
<dbReference type="InterPro" id="IPR012001">
    <property type="entry name" value="Thiamin_PyroP_enz_TPP-bd_dom"/>
</dbReference>
<dbReference type="InterPro" id="IPR011766">
    <property type="entry name" value="TPP_enzyme_TPP-bd"/>
</dbReference>
<dbReference type="Gene3D" id="3.40.50.970">
    <property type="match status" value="2"/>
</dbReference>
<reference evidence="6" key="1">
    <citation type="journal article" date="2010" name="Chem. Biol.">
        <title>Molecular cloning and heterologous expression of the dehydrophos biosynthetic gene cluster.</title>
        <authorList>
            <person name="Circello B.T."/>
            <person name="Eliot A.C."/>
            <person name="Lee J.H."/>
            <person name="van der Donk W.A."/>
            <person name="Metcalf W.W."/>
        </authorList>
    </citation>
    <scope>NUCLEOTIDE SEQUENCE</scope>
    <source>
        <strain evidence="6">NRRL 1510</strain>
    </source>
</reference>
<keyword evidence="3" id="KW-0456">Lyase</keyword>
<feature type="domain" description="Thiamine pyrophosphate enzyme TPP-binding" evidence="4">
    <location>
        <begin position="212"/>
        <end position="334"/>
    </location>
</feature>
<keyword evidence="6" id="KW-0670">Pyruvate</keyword>
<dbReference type="SUPFAM" id="SSF52518">
    <property type="entry name" value="Thiamin diphosphate-binding fold (THDP-binding)"/>
    <property type="match status" value="2"/>
</dbReference>
<dbReference type="GO" id="GO:0016831">
    <property type="term" value="F:carboxy-lyase activity"/>
    <property type="evidence" value="ECO:0007669"/>
    <property type="project" value="UniProtKB-KW"/>
</dbReference>
<dbReference type="InterPro" id="IPR000399">
    <property type="entry name" value="TPP-bd_CS"/>
</dbReference>
<accession>D7PC18</accession>
<dbReference type="GO" id="GO:0000287">
    <property type="term" value="F:magnesium ion binding"/>
    <property type="evidence" value="ECO:0007669"/>
    <property type="project" value="InterPro"/>
</dbReference>
<name>D7PC18_STRLR</name>
<dbReference type="Pfam" id="PF02776">
    <property type="entry name" value="TPP_enzyme_N"/>
    <property type="match status" value="1"/>
</dbReference>
<evidence type="ECO:0000256" key="1">
    <source>
        <dbReference type="ARBA" id="ARBA00022793"/>
    </source>
</evidence>
<proteinExistence type="predicted"/>
<evidence type="ECO:0000259" key="5">
    <source>
        <dbReference type="Pfam" id="PF02776"/>
    </source>
</evidence>
<keyword evidence="2" id="KW-0786">Thiamine pyrophosphate</keyword>
<dbReference type="PANTHER" id="PTHR42818">
    <property type="entry name" value="SULFOPYRUVATE DECARBOXYLASE SUBUNIT ALPHA"/>
    <property type="match status" value="1"/>
</dbReference>
<sequence>MSDRITAEEFVAALRAHGVQRVTGVPCGHLAGPWALFDGAGDLTPAASEGAALALAAGWELAGRTSVVLCQNSGFGNLVNPLTSLLLPYRVPVLVVMTMRGWPDPAEDEPQHAAMGTSTVALLETLDVPHAVLWPGKLEEALGQAADARAAGRPFFLLVPRGAIGKAAGAYPAGAPADDRLTRPRAVAALMAELTDELMVTTTGYLSRQAHHERDRPDTFYMQGSMGHASAVGLGLATARPERRTVVLDGDGAFLMHLGSGSTIGSSGARNLTHVVVDNGCYESTGCQPTTSGGLDWASLGTGLGYRTVLTCDSTGDLTGSLRAALTAEGPVLLALTVVPTPGEVHPRATASLGPELIAGRFREAAAAAAGGGAPEPERLP</sequence>
<evidence type="ECO:0000313" key="6">
    <source>
        <dbReference type="EMBL" id="ACZ13457.1"/>
    </source>
</evidence>
<dbReference type="EMBL" id="GU199252">
    <property type="protein sequence ID" value="ACZ13457.1"/>
    <property type="molecule type" value="Genomic_DNA"/>
</dbReference>
<dbReference type="GO" id="GO:0030976">
    <property type="term" value="F:thiamine pyrophosphate binding"/>
    <property type="evidence" value="ECO:0007669"/>
    <property type="project" value="InterPro"/>
</dbReference>
<dbReference type="InterPro" id="IPR029061">
    <property type="entry name" value="THDP-binding"/>
</dbReference>
<keyword evidence="1" id="KW-0210">Decarboxylase</keyword>
<evidence type="ECO:0000256" key="3">
    <source>
        <dbReference type="ARBA" id="ARBA00023239"/>
    </source>
</evidence>
<dbReference type="PROSITE" id="PS00187">
    <property type="entry name" value="TPP_ENZYMES"/>
    <property type="match status" value="1"/>
</dbReference>
<feature type="domain" description="Thiamine pyrophosphate enzyme N-terminal TPP-binding" evidence="5">
    <location>
        <begin position="7"/>
        <end position="97"/>
    </location>
</feature>